<dbReference type="Proteomes" id="UP000580654">
    <property type="component" value="Unassembled WGS sequence"/>
</dbReference>
<dbReference type="Gene3D" id="1.10.10.10">
    <property type="entry name" value="Winged helix-like DNA-binding domain superfamily/Winged helix DNA-binding domain"/>
    <property type="match status" value="1"/>
</dbReference>
<reference evidence="7 8" key="1">
    <citation type="submission" date="2020-08" db="EMBL/GenBank/DDBJ databases">
        <title>Genomic Encyclopedia of Type Strains, Phase IV (KMG-IV): sequencing the most valuable type-strain genomes for metagenomic binning, comparative biology and taxonomic classification.</title>
        <authorList>
            <person name="Goeker M."/>
        </authorList>
    </citation>
    <scope>NUCLEOTIDE SEQUENCE [LARGE SCALE GENOMIC DNA]</scope>
    <source>
        <strain evidence="7 8">DSM 25622</strain>
    </source>
</reference>
<feature type="domain" description="HTH gntR-type" evidence="6">
    <location>
        <begin position="19"/>
        <end position="87"/>
    </location>
</feature>
<dbReference type="PANTHER" id="PTHR46577">
    <property type="entry name" value="HTH-TYPE TRANSCRIPTIONAL REGULATORY PROTEIN GABR"/>
    <property type="match status" value="1"/>
</dbReference>
<dbReference type="CDD" id="cd00609">
    <property type="entry name" value="AAT_like"/>
    <property type="match status" value="1"/>
</dbReference>
<dbReference type="PANTHER" id="PTHR46577:SF1">
    <property type="entry name" value="HTH-TYPE TRANSCRIPTIONAL REGULATORY PROTEIN GABR"/>
    <property type="match status" value="1"/>
</dbReference>
<gene>
    <name evidence="7" type="ORF">FHS87_003252</name>
</gene>
<comment type="similarity">
    <text evidence="1">In the C-terminal section; belongs to the class-I pyridoxal-phosphate-dependent aminotransferase family.</text>
</comment>
<dbReference type="SUPFAM" id="SSF53383">
    <property type="entry name" value="PLP-dependent transferases"/>
    <property type="match status" value="1"/>
</dbReference>
<dbReference type="InterPro" id="IPR036390">
    <property type="entry name" value="WH_DNA-bd_sf"/>
</dbReference>
<dbReference type="InterPro" id="IPR004839">
    <property type="entry name" value="Aminotransferase_I/II_large"/>
</dbReference>
<comment type="caution">
    <text evidence="7">The sequence shown here is derived from an EMBL/GenBank/DDBJ whole genome shotgun (WGS) entry which is preliminary data.</text>
</comment>
<dbReference type="RefSeq" id="WP_184520405.1">
    <property type="nucleotide sequence ID" value="NZ_JACIJD010000015.1"/>
</dbReference>
<dbReference type="Pfam" id="PF00392">
    <property type="entry name" value="GntR"/>
    <property type="match status" value="1"/>
</dbReference>
<proteinExistence type="inferred from homology"/>
<dbReference type="GO" id="GO:0003700">
    <property type="term" value="F:DNA-binding transcription factor activity"/>
    <property type="evidence" value="ECO:0007669"/>
    <property type="project" value="InterPro"/>
</dbReference>
<organism evidence="7 8">
    <name type="scientific">Muricoccus pecuniae</name>
    <dbReference type="NCBI Taxonomy" id="693023"/>
    <lineage>
        <taxon>Bacteria</taxon>
        <taxon>Pseudomonadati</taxon>
        <taxon>Pseudomonadota</taxon>
        <taxon>Alphaproteobacteria</taxon>
        <taxon>Acetobacterales</taxon>
        <taxon>Roseomonadaceae</taxon>
        <taxon>Muricoccus</taxon>
    </lineage>
</organism>
<dbReference type="CDD" id="cd07377">
    <property type="entry name" value="WHTH_GntR"/>
    <property type="match status" value="1"/>
</dbReference>
<evidence type="ECO:0000259" key="6">
    <source>
        <dbReference type="PROSITE" id="PS50949"/>
    </source>
</evidence>
<evidence type="ECO:0000256" key="4">
    <source>
        <dbReference type="ARBA" id="ARBA00023125"/>
    </source>
</evidence>
<keyword evidence="3" id="KW-0805">Transcription regulation</keyword>
<evidence type="ECO:0000313" key="8">
    <source>
        <dbReference type="Proteomes" id="UP000580654"/>
    </source>
</evidence>
<name>A0A840YFT4_9PROT</name>
<keyword evidence="8" id="KW-1185">Reference proteome</keyword>
<dbReference type="GO" id="GO:0030170">
    <property type="term" value="F:pyridoxal phosphate binding"/>
    <property type="evidence" value="ECO:0007669"/>
    <property type="project" value="InterPro"/>
</dbReference>
<dbReference type="InterPro" id="IPR015421">
    <property type="entry name" value="PyrdxlP-dep_Trfase_major"/>
</dbReference>
<dbReference type="InterPro" id="IPR015424">
    <property type="entry name" value="PyrdxlP-dep_Trfase"/>
</dbReference>
<evidence type="ECO:0000256" key="3">
    <source>
        <dbReference type="ARBA" id="ARBA00023015"/>
    </source>
</evidence>
<dbReference type="SUPFAM" id="SSF46785">
    <property type="entry name" value="Winged helix' DNA-binding domain"/>
    <property type="match status" value="1"/>
</dbReference>
<dbReference type="PROSITE" id="PS50949">
    <property type="entry name" value="HTH_GNTR"/>
    <property type="match status" value="1"/>
</dbReference>
<dbReference type="InterPro" id="IPR036388">
    <property type="entry name" value="WH-like_DNA-bd_sf"/>
</dbReference>
<dbReference type="Pfam" id="PF00155">
    <property type="entry name" value="Aminotran_1_2"/>
    <property type="match status" value="1"/>
</dbReference>
<keyword evidence="4 7" id="KW-0238">DNA-binding</keyword>
<dbReference type="AlphaFoldDB" id="A0A840YFT4"/>
<dbReference type="EMBL" id="JACIJD010000015">
    <property type="protein sequence ID" value="MBB5695197.1"/>
    <property type="molecule type" value="Genomic_DNA"/>
</dbReference>
<accession>A0A840YFT4</accession>
<evidence type="ECO:0000256" key="5">
    <source>
        <dbReference type="ARBA" id="ARBA00023163"/>
    </source>
</evidence>
<protein>
    <submittedName>
        <fullName evidence="7">DNA-binding transcriptional MocR family regulator</fullName>
    </submittedName>
</protein>
<evidence type="ECO:0000256" key="1">
    <source>
        <dbReference type="ARBA" id="ARBA00005384"/>
    </source>
</evidence>
<evidence type="ECO:0000313" key="7">
    <source>
        <dbReference type="EMBL" id="MBB5695197.1"/>
    </source>
</evidence>
<dbReference type="InterPro" id="IPR051446">
    <property type="entry name" value="HTH_trans_reg/aminotransferase"/>
</dbReference>
<keyword evidence="5" id="KW-0804">Transcription</keyword>
<dbReference type="SMART" id="SM00345">
    <property type="entry name" value="HTH_GNTR"/>
    <property type="match status" value="1"/>
</dbReference>
<dbReference type="GO" id="GO:0003677">
    <property type="term" value="F:DNA binding"/>
    <property type="evidence" value="ECO:0007669"/>
    <property type="project" value="UniProtKB-KW"/>
</dbReference>
<sequence>MPPDAVALTIRRHMEGHRGPLYLGILAAIRAAIESGDLQDGDRLPPQRHLAAVLKLDLTTVTRAFNEARHQGLIEAVVGRGSFVRGGASARLWREGGRALIDMTMNLPPLLENPSLKGLMQEGMASLLRRQEVHGLMSYRSTAGTPEERAAGLAWLRPLLGRRGPGEVLVAPGAQAALLAVLSSLARPGDVILAERCTYPGLRALATQLGLVLAGVDMDGEGMLPEALDRACREHAPRLICCTPTIQNPTTATMPLARREALLAMARRHEVMVVEDDPYGLLPDQPLPALARLDPRRVFHIATVSKVLSPGLRTAFLIAPDEAQAEGMTAALRATAMMAPGLLTGLVHHWIAGGQAQDLLRGVRREMTGRQAIARTVLGEMAEAHPQGLHLWLRLPAHWPSTAFVAHMREQGLAIVPSEAFTVEGEAPLRARLALGPATDRGMLRSSLEMVAGALRQDARAYATVV</sequence>
<dbReference type="Gene3D" id="3.40.640.10">
    <property type="entry name" value="Type I PLP-dependent aspartate aminotransferase-like (Major domain)"/>
    <property type="match status" value="1"/>
</dbReference>
<dbReference type="InterPro" id="IPR000524">
    <property type="entry name" value="Tscrpt_reg_HTH_GntR"/>
</dbReference>
<evidence type="ECO:0000256" key="2">
    <source>
        <dbReference type="ARBA" id="ARBA00022898"/>
    </source>
</evidence>
<keyword evidence="2" id="KW-0663">Pyridoxal phosphate</keyword>